<evidence type="ECO:0000256" key="6">
    <source>
        <dbReference type="SAM" id="Phobius"/>
    </source>
</evidence>
<evidence type="ECO:0000256" key="3">
    <source>
        <dbReference type="ARBA" id="ARBA00022989"/>
    </source>
</evidence>
<feature type="transmembrane region" description="Helical" evidence="6">
    <location>
        <begin position="266"/>
        <end position="292"/>
    </location>
</feature>
<protein>
    <recommendedName>
        <fullName evidence="7">Rhodopsin domain-containing protein</fullName>
    </recommendedName>
</protein>
<feature type="transmembrane region" description="Helical" evidence="6">
    <location>
        <begin position="142"/>
        <end position="163"/>
    </location>
</feature>
<dbReference type="InterPro" id="IPR049326">
    <property type="entry name" value="Rhodopsin_dom_fungi"/>
</dbReference>
<dbReference type="EMBL" id="KL659351">
    <property type="protein sequence ID" value="KFA69855.1"/>
    <property type="molecule type" value="Genomic_DNA"/>
</dbReference>
<dbReference type="PANTHER" id="PTHR33048">
    <property type="entry name" value="PTH11-LIKE INTEGRAL MEMBRANE PROTEIN (AFU_ORTHOLOGUE AFUA_5G11245)"/>
    <property type="match status" value="1"/>
</dbReference>
<proteinExistence type="inferred from homology"/>
<reference evidence="8 9" key="1">
    <citation type="journal article" date="2014" name="BMC Genomics">
        <title>Comparative genome sequencing reveals chemotype-specific gene clusters in the toxigenic black mold Stachybotrys.</title>
        <authorList>
            <person name="Semeiks J."/>
            <person name="Borek D."/>
            <person name="Otwinowski Z."/>
            <person name="Grishin N.V."/>
        </authorList>
    </citation>
    <scope>NUCLEOTIDE SEQUENCE [LARGE SCALE GENOMIC DNA]</scope>
    <source>
        <strain evidence="8 9">IBT 40285</strain>
    </source>
</reference>
<dbReference type="OrthoDB" id="61113at2759"/>
<dbReference type="Proteomes" id="UP000028524">
    <property type="component" value="Unassembled WGS sequence"/>
</dbReference>
<feature type="transmembrane region" description="Helical" evidence="6">
    <location>
        <begin position="29"/>
        <end position="51"/>
    </location>
</feature>
<evidence type="ECO:0000313" key="9">
    <source>
        <dbReference type="Proteomes" id="UP000028524"/>
    </source>
</evidence>
<gene>
    <name evidence="8" type="ORF">S40285_08423</name>
</gene>
<organism evidence="8 9">
    <name type="scientific">Stachybotrys chlorohalonatus (strain IBT 40285)</name>
    <dbReference type="NCBI Taxonomy" id="1283841"/>
    <lineage>
        <taxon>Eukaryota</taxon>
        <taxon>Fungi</taxon>
        <taxon>Dikarya</taxon>
        <taxon>Ascomycota</taxon>
        <taxon>Pezizomycotina</taxon>
        <taxon>Sordariomycetes</taxon>
        <taxon>Hypocreomycetidae</taxon>
        <taxon>Hypocreales</taxon>
        <taxon>Stachybotryaceae</taxon>
        <taxon>Stachybotrys</taxon>
    </lineage>
</organism>
<dbReference type="HOGENOM" id="CLU_028200_9_0_1"/>
<dbReference type="InParanoid" id="A0A084R0X0"/>
<dbReference type="OMA" id="MPIFWPI"/>
<evidence type="ECO:0000256" key="4">
    <source>
        <dbReference type="ARBA" id="ARBA00023136"/>
    </source>
</evidence>
<feature type="transmembrane region" description="Helical" evidence="6">
    <location>
        <begin position="192"/>
        <end position="216"/>
    </location>
</feature>
<feature type="transmembrane region" description="Helical" evidence="6">
    <location>
        <begin position="228"/>
        <end position="246"/>
    </location>
</feature>
<feature type="domain" description="Rhodopsin" evidence="7">
    <location>
        <begin position="47"/>
        <end position="296"/>
    </location>
</feature>
<dbReference type="InterPro" id="IPR052337">
    <property type="entry name" value="SAT4-like"/>
</dbReference>
<comment type="similarity">
    <text evidence="5">Belongs to the SAT4 family.</text>
</comment>
<dbReference type="GO" id="GO:0016020">
    <property type="term" value="C:membrane"/>
    <property type="evidence" value="ECO:0007669"/>
    <property type="project" value="UniProtKB-SubCell"/>
</dbReference>
<comment type="subcellular location">
    <subcellularLocation>
        <location evidence="1">Membrane</location>
        <topology evidence="1">Multi-pass membrane protein</topology>
    </subcellularLocation>
</comment>
<sequence>MAESDFLPSLIGIYDNLHEPTPGWNRPGIANSLVITFLVVTWACVLFRMYTRFRIIYSPGWDDLFVSLLLITGTVGSVCIITMTNHGWGQHILLMAQSDYATYVRLFWISNATYCMSTTFIKLSLLLQYFRVFDVRQIEGRICIGLLIATAVWGAVFTILAWVPCVPIEAFIDTSLEGACFVFGSRYASSFYASHLCLTVSNMILDATIIYLPVVSYFRGKTFDTTRLGFVVLFFLGSFVVSISIWRVASIVEHRAGTYPTFDPAWYGPITLLLAVIEVDVASICASVPVFWPVLASKIEMITVTREVKIERTHRFSTIGDANTGDSVELVPTCRRTSHNSLEIRTSLVTDSGRAKHYQDNFVLSQVNPLSDKVRVGTEISVEKGTQK</sequence>
<dbReference type="PANTHER" id="PTHR33048:SF47">
    <property type="entry name" value="INTEGRAL MEMBRANE PROTEIN-RELATED"/>
    <property type="match status" value="1"/>
</dbReference>
<keyword evidence="4 6" id="KW-0472">Membrane</keyword>
<dbReference type="AlphaFoldDB" id="A0A084R0X0"/>
<keyword evidence="3 6" id="KW-1133">Transmembrane helix</keyword>
<feature type="transmembrane region" description="Helical" evidence="6">
    <location>
        <begin position="106"/>
        <end position="130"/>
    </location>
</feature>
<feature type="transmembrane region" description="Helical" evidence="6">
    <location>
        <begin position="63"/>
        <end position="86"/>
    </location>
</feature>
<evidence type="ECO:0000259" key="7">
    <source>
        <dbReference type="Pfam" id="PF20684"/>
    </source>
</evidence>
<accession>A0A084R0X0</accession>
<dbReference type="Pfam" id="PF20684">
    <property type="entry name" value="Fung_rhodopsin"/>
    <property type="match status" value="1"/>
</dbReference>
<keyword evidence="9" id="KW-1185">Reference proteome</keyword>
<evidence type="ECO:0000256" key="1">
    <source>
        <dbReference type="ARBA" id="ARBA00004141"/>
    </source>
</evidence>
<evidence type="ECO:0000256" key="5">
    <source>
        <dbReference type="ARBA" id="ARBA00038359"/>
    </source>
</evidence>
<evidence type="ECO:0000256" key="2">
    <source>
        <dbReference type="ARBA" id="ARBA00022692"/>
    </source>
</evidence>
<evidence type="ECO:0000313" key="8">
    <source>
        <dbReference type="EMBL" id="KFA69855.1"/>
    </source>
</evidence>
<name>A0A084R0X0_STAC4</name>
<keyword evidence="2 6" id="KW-0812">Transmembrane</keyword>